<dbReference type="GO" id="GO:0016998">
    <property type="term" value="P:cell wall macromolecule catabolic process"/>
    <property type="evidence" value="ECO:0007669"/>
    <property type="project" value="InterPro"/>
</dbReference>
<dbReference type="Pfam" id="PF00182">
    <property type="entry name" value="Glyco_hydro_19"/>
    <property type="match status" value="1"/>
</dbReference>
<accession>A0A2T9YVU0</accession>
<evidence type="ECO:0000256" key="4">
    <source>
        <dbReference type="SAM" id="SignalP"/>
    </source>
</evidence>
<dbReference type="InterPro" id="IPR023346">
    <property type="entry name" value="Lysozyme-like_dom_sf"/>
</dbReference>
<dbReference type="GO" id="GO:0004568">
    <property type="term" value="F:chitinase activity"/>
    <property type="evidence" value="ECO:0007669"/>
    <property type="project" value="InterPro"/>
</dbReference>
<name>A0A2T9YVU0_9FUNG</name>
<sequence>MKFLSILSALCTVLNLAEIKGFPALIEKRTSKTFDYKASLDYKSNKKSHDYTLNVRHANAPQEIINVFSEKNQSVLVPRSLKNETLTQKNDASLNPNKNSTATQAKNVTGNKNYNSTAIKSASKTTNPNKNTTTTKVNTATIDQKSNNSTVSKDTKNDSSESKTTDSTVDIDENENKLDFRVLRGSNNLKINEKMVSTAVINAGYSKPTQNQINSFLKEYVKGGISSKREAAMFLSQILWESDGLRAKEEYACQNTDCSSNYPSNLGYKGKVYHGRGYIQLTWADNYSAASKELFKDDRLLKEPALVSKTEKIAWGVSYWYWKNRVRTNPDVLKGYFGASTKMINGALECSGGDPTKPKKRFEIYKKVLAVFEPKEKPIEKGCYN</sequence>
<feature type="compositionally biased region" description="Polar residues" evidence="3">
    <location>
        <begin position="142"/>
        <end position="152"/>
    </location>
</feature>
<protein>
    <recommendedName>
        <fullName evidence="5">Glycoside hydrolase family 19 catalytic domain-containing protein</fullName>
    </recommendedName>
</protein>
<feature type="signal peptide" evidence="4">
    <location>
        <begin position="1"/>
        <end position="19"/>
    </location>
</feature>
<dbReference type="GO" id="GO:0006032">
    <property type="term" value="P:chitin catabolic process"/>
    <property type="evidence" value="ECO:0007669"/>
    <property type="project" value="InterPro"/>
</dbReference>
<dbReference type="EMBL" id="MBFR01000032">
    <property type="protein sequence ID" value="PVU96445.1"/>
    <property type="molecule type" value="Genomic_DNA"/>
</dbReference>
<dbReference type="Gene3D" id="1.10.530.10">
    <property type="match status" value="1"/>
</dbReference>
<feature type="compositionally biased region" description="Low complexity" evidence="3">
    <location>
        <begin position="120"/>
        <end position="141"/>
    </location>
</feature>
<feature type="domain" description="Glycoside hydrolase family 19 catalytic" evidence="5">
    <location>
        <begin position="251"/>
        <end position="330"/>
    </location>
</feature>
<comment type="caution">
    <text evidence="6">The sequence shown here is derived from an EMBL/GenBank/DDBJ whole genome shotgun (WGS) entry which is preliminary data.</text>
</comment>
<dbReference type="Proteomes" id="UP000245383">
    <property type="component" value="Unassembled WGS sequence"/>
</dbReference>
<evidence type="ECO:0000313" key="7">
    <source>
        <dbReference type="Proteomes" id="UP000245383"/>
    </source>
</evidence>
<keyword evidence="4" id="KW-0732">Signal</keyword>
<dbReference type="AlphaFoldDB" id="A0A2T9YVU0"/>
<evidence type="ECO:0000256" key="2">
    <source>
        <dbReference type="ARBA" id="ARBA00023157"/>
    </source>
</evidence>
<evidence type="ECO:0000256" key="3">
    <source>
        <dbReference type="SAM" id="MobiDB-lite"/>
    </source>
</evidence>
<dbReference type="CDD" id="cd00325">
    <property type="entry name" value="chitinase_GH19"/>
    <property type="match status" value="1"/>
</dbReference>
<feature type="region of interest" description="Disordered" evidence="3">
    <location>
        <begin position="86"/>
        <end position="170"/>
    </location>
</feature>
<keyword evidence="7" id="KW-1185">Reference proteome</keyword>
<keyword evidence="1" id="KW-0611">Plant defense</keyword>
<evidence type="ECO:0000313" key="6">
    <source>
        <dbReference type="EMBL" id="PVU96445.1"/>
    </source>
</evidence>
<dbReference type="GO" id="GO:0006952">
    <property type="term" value="P:defense response"/>
    <property type="evidence" value="ECO:0007669"/>
    <property type="project" value="UniProtKB-KW"/>
</dbReference>
<dbReference type="PANTHER" id="PTHR22595">
    <property type="entry name" value="CHITINASE-RELATED"/>
    <property type="match status" value="1"/>
</dbReference>
<keyword evidence="2" id="KW-1015">Disulfide bond</keyword>
<dbReference type="OrthoDB" id="5985073at2759"/>
<gene>
    <name evidence="6" type="ORF">BB561_001177</name>
</gene>
<dbReference type="SUPFAM" id="SSF53955">
    <property type="entry name" value="Lysozyme-like"/>
    <property type="match status" value="1"/>
</dbReference>
<dbReference type="PANTHER" id="PTHR22595:SF79">
    <property type="entry name" value="CHITINASE 12"/>
    <property type="match status" value="1"/>
</dbReference>
<proteinExistence type="predicted"/>
<feature type="chain" id="PRO_5015514481" description="Glycoside hydrolase family 19 catalytic domain-containing protein" evidence="4">
    <location>
        <begin position="20"/>
        <end position="385"/>
    </location>
</feature>
<organism evidence="6 7">
    <name type="scientific">Smittium simulii</name>
    <dbReference type="NCBI Taxonomy" id="133385"/>
    <lineage>
        <taxon>Eukaryota</taxon>
        <taxon>Fungi</taxon>
        <taxon>Fungi incertae sedis</taxon>
        <taxon>Zoopagomycota</taxon>
        <taxon>Kickxellomycotina</taxon>
        <taxon>Harpellomycetes</taxon>
        <taxon>Harpellales</taxon>
        <taxon>Legeriomycetaceae</taxon>
        <taxon>Smittium</taxon>
    </lineage>
</organism>
<feature type="compositionally biased region" description="Basic and acidic residues" evidence="3">
    <location>
        <begin position="153"/>
        <end position="164"/>
    </location>
</feature>
<evidence type="ECO:0000259" key="5">
    <source>
        <dbReference type="Pfam" id="PF00182"/>
    </source>
</evidence>
<feature type="compositionally biased region" description="Polar residues" evidence="3">
    <location>
        <begin position="86"/>
        <end position="119"/>
    </location>
</feature>
<evidence type="ECO:0000256" key="1">
    <source>
        <dbReference type="ARBA" id="ARBA00022821"/>
    </source>
</evidence>
<reference evidence="6 7" key="1">
    <citation type="journal article" date="2018" name="MBio">
        <title>Comparative Genomics Reveals the Core Gene Toolbox for the Fungus-Insect Symbiosis.</title>
        <authorList>
            <person name="Wang Y."/>
            <person name="Stata M."/>
            <person name="Wang W."/>
            <person name="Stajich J.E."/>
            <person name="White M.M."/>
            <person name="Moncalvo J.M."/>
        </authorList>
    </citation>
    <scope>NUCLEOTIDE SEQUENCE [LARGE SCALE GENOMIC DNA]</scope>
    <source>
        <strain evidence="6 7">SWE-8-4</strain>
    </source>
</reference>
<dbReference type="InterPro" id="IPR000726">
    <property type="entry name" value="Glyco_hydro_19_cat"/>
</dbReference>